<accession>A0A3A8PHD0</accession>
<comment type="caution">
    <text evidence="1">The sequence shown here is derived from an EMBL/GenBank/DDBJ whole genome shotgun (WGS) entry which is preliminary data.</text>
</comment>
<dbReference type="AlphaFoldDB" id="A0A3A8PHD0"/>
<evidence type="ECO:0000313" key="1">
    <source>
        <dbReference type="EMBL" id="RKH55419.1"/>
    </source>
</evidence>
<name>A0A3A8PHD0_9BACT</name>
<gene>
    <name evidence="1" type="ORF">D7W81_36310</name>
</gene>
<protein>
    <submittedName>
        <fullName evidence="1">Uncharacterized protein</fullName>
    </submittedName>
</protein>
<keyword evidence="2" id="KW-1185">Reference proteome</keyword>
<dbReference type="EMBL" id="RAWK01000331">
    <property type="protein sequence ID" value="RKH55419.1"/>
    <property type="molecule type" value="Genomic_DNA"/>
</dbReference>
<organism evidence="1 2">
    <name type="scientific">Corallococcus aberystwythensis</name>
    <dbReference type="NCBI Taxonomy" id="2316722"/>
    <lineage>
        <taxon>Bacteria</taxon>
        <taxon>Pseudomonadati</taxon>
        <taxon>Myxococcota</taxon>
        <taxon>Myxococcia</taxon>
        <taxon>Myxococcales</taxon>
        <taxon>Cystobacterineae</taxon>
        <taxon>Myxococcaceae</taxon>
        <taxon>Corallococcus</taxon>
    </lineage>
</organism>
<proteinExistence type="predicted"/>
<dbReference type="OrthoDB" id="5516641at2"/>
<evidence type="ECO:0000313" key="2">
    <source>
        <dbReference type="Proteomes" id="UP000267003"/>
    </source>
</evidence>
<dbReference type="RefSeq" id="WP_120559960.1">
    <property type="nucleotide sequence ID" value="NZ_RAWK01000331.1"/>
</dbReference>
<reference evidence="2" key="1">
    <citation type="submission" date="2018-09" db="EMBL/GenBank/DDBJ databases">
        <authorList>
            <person name="Livingstone P.G."/>
            <person name="Whitworth D.E."/>
        </authorList>
    </citation>
    <scope>NUCLEOTIDE SEQUENCE [LARGE SCALE GENOMIC DNA]</scope>
    <source>
        <strain evidence="2">AB050A</strain>
    </source>
</reference>
<dbReference type="Proteomes" id="UP000267003">
    <property type="component" value="Unassembled WGS sequence"/>
</dbReference>
<sequence length="91" mass="10122">MAYDGELVKMQNGRWARFQRCQVYRPGVADAGETMLLIAVELEDRYQQLLDQAADSLAEYRSQGVPVQVQLTPDAQGLTLHPEAPASLSMN</sequence>